<sequence>MRKTFTKIAGCAALGLLMCFNAPAITKAAVKTVPAKNGVYNAKVDMNGDGKADDIKITTSKDKNDYINKIKVTMNKKTVYSKSLKDSSFCWIKVTYANMSNSREFLQFVGHGDNDCITFNQIYTYNKKRKKLNCINSFNTNASYQNEIVAADKNYVTIHNSDQPAEVGWISWNIPYKYSKGKLVAATTSTTTVKSLIANNKKDKYSKYFAKNQFVTAKKLTFYNGSKVAYTVPKGKVVTLTKLSLSKDVIYLQFKYGKKTGWAHVNGTKYNFSKPWFQGVNARLAG</sequence>
<evidence type="ECO:0000313" key="3">
    <source>
        <dbReference type="Proteomes" id="UP001482154"/>
    </source>
</evidence>
<accession>A0ABV1IYS9</accession>
<dbReference type="EMBL" id="JBBNIN010000017">
    <property type="protein sequence ID" value="MEQ2711666.1"/>
    <property type="molecule type" value="Genomic_DNA"/>
</dbReference>
<keyword evidence="1" id="KW-0732">Signal</keyword>
<evidence type="ECO:0000313" key="2">
    <source>
        <dbReference type="EMBL" id="MEQ2711666.1"/>
    </source>
</evidence>
<dbReference type="Proteomes" id="UP001482154">
    <property type="component" value="Unassembled WGS sequence"/>
</dbReference>
<protein>
    <recommendedName>
        <fullName evidence="4">SH3b domain-containing protein</fullName>
    </recommendedName>
</protein>
<organism evidence="2 3">
    <name type="scientific">Anaerostipes amylophilus</name>
    <dbReference type="NCBI Taxonomy" id="2981779"/>
    <lineage>
        <taxon>Bacteria</taxon>
        <taxon>Bacillati</taxon>
        <taxon>Bacillota</taxon>
        <taxon>Clostridia</taxon>
        <taxon>Lachnospirales</taxon>
        <taxon>Lachnospiraceae</taxon>
        <taxon>Anaerostipes</taxon>
    </lineage>
</organism>
<proteinExistence type="predicted"/>
<name>A0ABV1IYS9_9FIRM</name>
<dbReference type="RefSeq" id="WP_349111198.1">
    <property type="nucleotide sequence ID" value="NZ_JBBNIN010000017.1"/>
</dbReference>
<reference evidence="2 3" key="1">
    <citation type="submission" date="2024-04" db="EMBL/GenBank/DDBJ databases">
        <title>Human intestinal bacterial collection.</title>
        <authorList>
            <person name="Pauvert C."/>
            <person name="Hitch T.C.A."/>
            <person name="Clavel T."/>
        </authorList>
    </citation>
    <scope>NUCLEOTIDE SEQUENCE [LARGE SCALE GENOMIC DNA]</scope>
    <source>
        <strain evidence="2 3">CLA-AA-H249</strain>
    </source>
</reference>
<evidence type="ECO:0000256" key="1">
    <source>
        <dbReference type="SAM" id="SignalP"/>
    </source>
</evidence>
<feature type="chain" id="PRO_5047536552" description="SH3b domain-containing protein" evidence="1">
    <location>
        <begin position="25"/>
        <end position="286"/>
    </location>
</feature>
<feature type="signal peptide" evidence="1">
    <location>
        <begin position="1"/>
        <end position="24"/>
    </location>
</feature>
<comment type="caution">
    <text evidence="2">The sequence shown here is derived from an EMBL/GenBank/DDBJ whole genome shotgun (WGS) entry which is preliminary data.</text>
</comment>
<gene>
    <name evidence="2" type="ORF">AAAU51_10850</name>
</gene>
<evidence type="ECO:0008006" key="4">
    <source>
        <dbReference type="Google" id="ProtNLM"/>
    </source>
</evidence>
<keyword evidence="3" id="KW-1185">Reference proteome</keyword>